<keyword evidence="5" id="KW-0804">Transcription</keyword>
<evidence type="ECO:0000256" key="5">
    <source>
        <dbReference type="ARBA" id="ARBA00023163"/>
    </source>
</evidence>
<dbReference type="PROSITE" id="PS50082">
    <property type="entry name" value="WD_REPEATS_2"/>
    <property type="match status" value="4"/>
</dbReference>
<feature type="region of interest" description="Disordered" evidence="8">
    <location>
        <begin position="1"/>
        <end position="54"/>
    </location>
</feature>
<keyword evidence="6" id="KW-0539">Nucleus</keyword>
<feature type="region of interest" description="Disordered" evidence="8">
    <location>
        <begin position="402"/>
        <end position="527"/>
    </location>
</feature>
<evidence type="ECO:0000313" key="10">
    <source>
        <dbReference type="EMBL" id="PWN25119.1"/>
    </source>
</evidence>
<gene>
    <name evidence="10" type="ORF">BDZ90DRAFT_234332</name>
</gene>
<dbReference type="CDD" id="cd08044">
    <property type="entry name" value="TAF5_NTD2"/>
    <property type="match status" value="1"/>
</dbReference>
<evidence type="ECO:0000256" key="6">
    <source>
        <dbReference type="ARBA" id="ARBA00023242"/>
    </source>
</evidence>
<dbReference type="SUPFAM" id="SSF160897">
    <property type="entry name" value="Taf5 N-terminal domain-like"/>
    <property type="match status" value="1"/>
</dbReference>
<sequence>MAGPDKPDKAGSAAAEGSSSKDSSNAQRFTPVQSSSTEDNAAPPTSTSSSSLTTSVVIEYLRTRGFERSEQVLKAELEALAAGKSPEEAQAAGVAAGGTPYARTLSMGELASKSAPRDLAGAAAGEKGQASGAGGAANPGPLEVLAADALKIDRTDRTRGFGMVRNWCQGGLDVYQAELRPLLLPLFVHSYLDLVEMGLDAAAASLLALHGDSLLPLHPGLLAHLRSVTRRVHMGADELVQRFRAERYVLKMSQTVFGLLLGWLTDGTGPVASAGAGEGVGGNEAEPPATRGRLAMLRIINERCRIQVLRAKPYELTPEMLEEGTGLTSAGPSYSAVGTGPAGGSKRGAASTSSTGASRDYPALQSAAVSQGGDAIAEFNAKNAGPQLKLGPKFPLSERLADEVQREATEEVRDEEEERKQREKKERGTSPPAEKGQKDGEQMDGVETSTADKQGENDTSESPRKRSKSKEATPARASRAGTGTPAPGAKASGSVAPQSGKDKGGATNLGGDEDDRSDLIQPTVADLPPQAPLFRSVDIMREVAKLRDARKSLRIDPSLPASSSSGSTTTPWMRRAALPSICAYTYHDVGDAGLTCSTFSEDTTLMAAGFEESYVQIWSLKGEPLAGLRGDVHLPDVRDRTSLERQRVKVKRQRPNGQEDEGEDPAYLSTRKLIGHSGPVYSLSFDNVGGTASAPRTLLSSSADSTVRLWSMDTLSALVSYRGHQGPVWNVEYSPSSIYFATAGADRTARLWSTERAHALRMYAGHLSDVDCLSFHPNSLYLATGSSDRTARLWDVQRGACVRLFVGHSSPVGCVKVSPDGRYLATAGSGNGGGSGLGAASGEDEASISLWDLGSGRRIKKMWGHQGRINSLDFTATGNVLISAADDCTVRCWDVRGTGGAKGASASPEDGDVAGISNGGAGGNGVIPGSGVRVEDASADCVATFRTKRTPMVDVRVTPRNLCLVAGAYDAGPLSGMDGEM</sequence>
<dbReference type="SMART" id="SM00320">
    <property type="entry name" value="WD40"/>
    <property type="match status" value="6"/>
</dbReference>
<dbReference type="PANTHER" id="PTHR19879">
    <property type="entry name" value="TRANSCRIPTION INITIATION FACTOR TFIID"/>
    <property type="match status" value="1"/>
</dbReference>
<feature type="region of interest" description="Disordered" evidence="8">
    <location>
        <begin position="117"/>
        <end position="138"/>
    </location>
</feature>
<feature type="compositionally biased region" description="Low complexity" evidence="8">
    <location>
        <begin position="120"/>
        <end position="130"/>
    </location>
</feature>
<feature type="compositionally biased region" description="Low complexity" evidence="8">
    <location>
        <begin position="480"/>
        <end position="494"/>
    </location>
</feature>
<accession>A0A316UIS5</accession>
<dbReference type="PRINTS" id="PR00320">
    <property type="entry name" value="GPROTEINBRPT"/>
</dbReference>
<dbReference type="InterPro" id="IPR019775">
    <property type="entry name" value="WD40_repeat_CS"/>
</dbReference>
<comment type="subcellular location">
    <subcellularLocation>
        <location evidence="1">Nucleus</location>
    </subcellularLocation>
</comment>
<organism evidence="10 11">
    <name type="scientific">Jaminaea rosea</name>
    <dbReference type="NCBI Taxonomy" id="1569628"/>
    <lineage>
        <taxon>Eukaryota</taxon>
        <taxon>Fungi</taxon>
        <taxon>Dikarya</taxon>
        <taxon>Basidiomycota</taxon>
        <taxon>Ustilaginomycotina</taxon>
        <taxon>Exobasidiomycetes</taxon>
        <taxon>Microstromatales</taxon>
        <taxon>Microstromatales incertae sedis</taxon>
        <taxon>Jaminaea</taxon>
    </lineage>
</organism>
<dbReference type="AlphaFoldDB" id="A0A316UIS5"/>
<dbReference type="GeneID" id="37028797"/>
<evidence type="ECO:0000256" key="1">
    <source>
        <dbReference type="ARBA" id="ARBA00004123"/>
    </source>
</evidence>
<feature type="region of interest" description="Disordered" evidence="8">
    <location>
        <begin position="645"/>
        <end position="665"/>
    </location>
</feature>
<evidence type="ECO:0000256" key="3">
    <source>
        <dbReference type="ARBA" id="ARBA00022737"/>
    </source>
</evidence>
<feature type="compositionally biased region" description="Basic and acidic residues" evidence="8">
    <location>
        <begin position="418"/>
        <end position="428"/>
    </location>
</feature>
<evidence type="ECO:0000256" key="7">
    <source>
        <dbReference type="PROSITE-ProRule" id="PRU00221"/>
    </source>
</evidence>
<evidence type="ECO:0000259" key="9">
    <source>
        <dbReference type="Pfam" id="PF04494"/>
    </source>
</evidence>
<dbReference type="Gene3D" id="1.25.40.500">
    <property type="entry name" value="TFIID subunit TAF5, NTD2 domain"/>
    <property type="match status" value="1"/>
</dbReference>
<keyword evidence="4" id="KW-0805">Transcription regulation</keyword>
<feature type="compositionally biased region" description="Polar residues" evidence="8">
    <location>
        <begin position="25"/>
        <end position="39"/>
    </location>
</feature>
<dbReference type="PROSITE" id="PS00678">
    <property type="entry name" value="WD_REPEATS_1"/>
    <property type="match status" value="1"/>
</dbReference>
<dbReference type="EMBL" id="KZ819677">
    <property type="protein sequence ID" value="PWN25119.1"/>
    <property type="molecule type" value="Genomic_DNA"/>
</dbReference>
<dbReference type="InterPro" id="IPR020472">
    <property type="entry name" value="WD40_PAC1"/>
</dbReference>
<feature type="repeat" description="WD" evidence="7">
    <location>
        <begin position="862"/>
        <end position="896"/>
    </location>
</feature>
<dbReference type="InterPro" id="IPR015943">
    <property type="entry name" value="WD40/YVTN_repeat-like_dom_sf"/>
</dbReference>
<dbReference type="Pfam" id="PF00400">
    <property type="entry name" value="WD40"/>
    <property type="match status" value="5"/>
</dbReference>
<dbReference type="RefSeq" id="XP_025359731.1">
    <property type="nucleotide sequence ID" value="XM_025506974.1"/>
</dbReference>
<dbReference type="InterPro" id="IPR001680">
    <property type="entry name" value="WD40_rpt"/>
</dbReference>
<reference evidence="10 11" key="1">
    <citation type="journal article" date="2018" name="Mol. Biol. Evol.">
        <title>Broad Genomic Sampling Reveals a Smut Pathogenic Ancestry of the Fungal Clade Ustilaginomycotina.</title>
        <authorList>
            <person name="Kijpornyongpan T."/>
            <person name="Mondo S.J."/>
            <person name="Barry K."/>
            <person name="Sandor L."/>
            <person name="Lee J."/>
            <person name="Lipzen A."/>
            <person name="Pangilinan J."/>
            <person name="LaButti K."/>
            <person name="Hainaut M."/>
            <person name="Henrissat B."/>
            <person name="Grigoriev I.V."/>
            <person name="Spatafora J.W."/>
            <person name="Aime M.C."/>
        </authorList>
    </citation>
    <scope>NUCLEOTIDE SEQUENCE [LARGE SCALE GENOMIC DNA]</scope>
    <source>
        <strain evidence="10 11">MCA 5214</strain>
    </source>
</reference>
<dbReference type="PROSITE" id="PS50294">
    <property type="entry name" value="WD_REPEATS_REGION"/>
    <property type="match status" value="4"/>
</dbReference>
<dbReference type="Pfam" id="PF04494">
    <property type="entry name" value="TFIID_NTD2"/>
    <property type="match status" value="1"/>
</dbReference>
<dbReference type="STRING" id="1569628.A0A316UIS5"/>
<dbReference type="CDD" id="cd00200">
    <property type="entry name" value="WD40"/>
    <property type="match status" value="1"/>
</dbReference>
<keyword evidence="2 7" id="KW-0853">WD repeat</keyword>
<dbReference type="InterPro" id="IPR037264">
    <property type="entry name" value="TFIID_NTD2_sf"/>
</dbReference>
<dbReference type="InterPro" id="IPR036322">
    <property type="entry name" value="WD40_repeat_dom_sf"/>
</dbReference>
<feature type="repeat" description="WD" evidence="7">
    <location>
        <begin position="673"/>
        <end position="720"/>
    </location>
</feature>
<feature type="repeat" description="WD" evidence="7">
    <location>
        <begin position="763"/>
        <end position="804"/>
    </location>
</feature>
<dbReference type="GO" id="GO:0006367">
    <property type="term" value="P:transcription initiation at RNA polymerase II promoter"/>
    <property type="evidence" value="ECO:0007669"/>
    <property type="project" value="TreeGrafter"/>
</dbReference>
<feature type="compositionally biased region" description="Basic and acidic residues" evidence="8">
    <location>
        <begin position="453"/>
        <end position="473"/>
    </location>
</feature>
<dbReference type="Proteomes" id="UP000245884">
    <property type="component" value="Unassembled WGS sequence"/>
</dbReference>
<dbReference type="GO" id="GO:0005669">
    <property type="term" value="C:transcription factor TFIID complex"/>
    <property type="evidence" value="ECO:0007669"/>
    <property type="project" value="TreeGrafter"/>
</dbReference>
<keyword evidence="3" id="KW-0677">Repeat</keyword>
<feature type="domain" description="TFIID subunit TAF5 NTD2" evidence="9">
    <location>
        <begin position="156"/>
        <end position="266"/>
    </location>
</feature>
<dbReference type="SUPFAM" id="SSF50978">
    <property type="entry name" value="WD40 repeat-like"/>
    <property type="match status" value="1"/>
</dbReference>
<evidence type="ECO:0000256" key="8">
    <source>
        <dbReference type="SAM" id="MobiDB-lite"/>
    </source>
</evidence>
<feature type="compositionally biased region" description="Low complexity" evidence="8">
    <location>
        <begin position="347"/>
        <end position="359"/>
    </location>
</feature>
<name>A0A316UIS5_9BASI</name>
<feature type="compositionally biased region" description="Low complexity" evidence="8">
    <location>
        <begin position="45"/>
        <end position="54"/>
    </location>
</feature>
<evidence type="ECO:0000256" key="4">
    <source>
        <dbReference type="ARBA" id="ARBA00023015"/>
    </source>
</evidence>
<protein>
    <submittedName>
        <fullName evidence="10">WD40 repeat-like protein</fullName>
    </submittedName>
</protein>
<feature type="compositionally biased region" description="Low complexity" evidence="8">
    <location>
        <begin position="10"/>
        <end position="24"/>
    </location>
</feature>
<dbReference type="OrthoDB" id="10266330at2759"/>
<feature type="repeat" description="WD" evidence="7">
    <location>
        <begin position="721"/>
        <end position="762"/>
    </location>
</feature>
<proteinExistence type="predicted"/>
<dbReference type="GO" id="GO:0016251">
    <property type="term" value="F:RNA polymerase II general transcription initiation factor activity"/>
    <property type="evidence" value="ECO:0007669"/>
    <property type="project" value="TreeGrafter"/>
</dbReference>
<evidence type="ECO:0000313" key="11">
    <source>
        <dbReference type="Proteomes" id="UP000245884"/>
    </source>
</evidence>
<dbReference type="PANTHER" id="PTHR19879:SF1">
    <property type="entry name" value="CANNONBALL-RELATED"/>
    <property type="match status" value="1"/>
</dbReference>
<evidence type="ECO:0000256" key="2">
    <source>
        <dbReference type="ARBA" id="ARBA00022574"/>
    </source>
</evidence>
<feature type="compositionally biased region" description="Basic and acidic residues" evidence="8">
    <location>
        <begin position="402"/>
        <end position="411"/>
    </location>
</feature>
<dbReference type="InterPro" id="IPR007582">
    <property type="entry name" value="TFIID_NTD2"/>
</dbReference>
<dbReference type="Gene3D" id="2.130.10.10">
    <property type="entry name" value="YVTN repeat-like/Quinoprotein amine dehydrogenase"/>
    <property type="match status" value="3"/>
</dbReference>
<keyword evidence="11" id="KW-1185">Reference proteome</keyword>
<feature type="region of interest" description="Disordered" evidence="8">
    <location>
        <begin position="325"/>
        <end position="359"/>
    </location>
</feature>